<dbReference type="RefSeq" id="XP_766737.1">
    <property type="nucleotide sequence ID" value="XM_761644.1"/>
</dbReference>
<dbReference type="InterPro" id="IPR006671">
    <property type="entry name" value="Cyclin_N"/>
</dbReference>
<dbReference type="InterPro" id="IPR036915">
    <property type="entry name" value="Cyclin-like_sf"/>
</dbReference>
<dbReference type="EMBL" id="AAGK01000001">
    <property type="protein sequence ID" value="EAN34454.1"/>
    <property type="molecule type" value="Genomic_DNA"/>
</dbReference>
<protein>
    <submittedName>
        <fullName evidence="3">Cyclin, putative</fullName>
    </submittedName>
</protein>
<name>Q4N6F4_THEPA</name>
<evidence type="ECO:0000313" key="4">
    <source>
        <dbReference type="Proteomes" id="UP000001949"/>
    </source>
</evidence>
<organism evidence="3 4">
    <name type="scientific">Theileria parva</name>
    <name type="common">East coast fever infection agent</name>
    <dbReference type="NCBI Taxonomy" id="5875"/>
    <lineage>
        <taxon>Eukaryota</taxon>
        <taxon>Sar</taxon>
        <taxon>Alveolata</taxon>
        <taxon>Apicomplexa</taxon>
        <taxon>Aconoidasida</taxon>
        <taxon>Piroplasmida</taxon>
        <taxon>Theileriidae</taxon>
        <taxon>Theileria</taxon>
    </lineage>
</organism>
<reference evidence="3 4" key="1">
    <citation type="journal article" date="2005" name="Science">
        <title>Genome sequence of Theileria parva, a bovine pathogen that transforms lymphocytes.</title>
        <authorList>
            <person name="Gardner M.J."/>
            <person name="Bishop R."/>
            <person name="Shah T."/>
            <person name="de Villiers E.P."/>
            <person name="Carlton J.M."/>
            <person name="Hall N."/>
            <person name="Ren Q."/>
            <person name="Paulsen I.T."/>
            <person name="Pain A."/>
            <person name="Berriman M."/>
            <person name="Wilson R.J.M."/>
            <person name="Sato S."/>
            <person name="Ralph S.A."/>
            <person name="Mann D.J."/>
            <person name="Xiong Z."/>
            <person name="Shallom S.J."/>
            <person name="Weidman J."/>
            <person name="Jiang L."/>
            <person name="Lynn J."/>
            <person name="Weaver B."/>
            <person name="Shoaibi A."/>
            <person name="Domingo A.R."/>
            <person name="Wasawo D."/>
            <person name="Crabtree J."/>
            <person name="Wortman J.R."/>
            <person name="Haas B."/>
            <person name="Angiuoli S.V."/>
            <person name="Creasy T.H."/>
            <person name="Lu C."/>
            <person name="Suh B."/>
            <person name="Silva J.C."/>
            <person name="Utterback T.R."/>
            <person name="Feldblyum T.V."/>
            <person name="Pertea M."/>
            <person name="Allen J."/>
            <person name="Nierman W.C."/>
            <person name="Taracha E.L.N."/>
            <person name="Salzberg S.L."/>
            <person name="White O.R."/>
            <person name="Fitzhugh H.A."/>
            <person name="Morzaria S."/>
            <person name="Venter J.C."/>
            <person name="Fraser C.M."/>
            <person name="Nene V."/>
        </authorList>
    </citation>
    <scope>NUCLEOTIDE SEQUENCE [LARGE SCALE GENOMIC DNA]</scope>
    <source>
        <strain evidence="3 4">Muguga</strain>
    </source>
</reference>
<dbReference type="AlphaFoldDB" id="Q4N6F4"/>
<proteinExistence type="inferred from homology"/>
<comment type="similarity">
    <text evidence="1">Belongs to the cyclin family.</text>
</comment>
<dbReference type="STRING" id="5875.Q4N6F4"/>
<dbReference type="VEuPathDB" id="PiroplasmaDB:TpMuguga_01g01216"/>
<dbReference type="GeneID" id="3502394"/>
<dbReference type="Pfam" id="PF00134">
    <property type="entry name" value="Cyclin_N"/>
    <property type="match status" value="1"/>
</dbReference>
<dbReference type="Proteomes" id="UP000001949">
    <property type="component" value="Unassembled WGS sequence"/>
</dbReference>
<dbReference type="InterPro" id="IPR013763">
    <property type="entry name" value="Cyclin-like_dom"/>
</dbReference>
<keyword evidence="4" id="KW-1185">Reference proteome</keyword>
<dbReference type="eggNOG" id="KOG0835">
    <property type="taxonomic scope" value="Eukaryota"/>
</dbReference>
<evidence type="ECO:0000256" key="1">
    <source>
        <dbReference type="RuleBase" id="RU000383"/>
    </source>
</evidence>
<dbReference type="InParanoid" id="Q4N6F4"/>
<gene>
    <name evidence="3" type="ordered locus">TP01_1216</name>
</gene>
<dbReference type="GO" id="GO:0006357">
    <property type="term" value="P:regulation of transcription by RNA polymerase II"/>
    <property type="evidence" value="ECO:0007669"/>
    <property type="project" value="InterPro"/>
</dbReference>
<accession>Q4N6F4</accession>
<feature type="domain" description="Cyclin-like" evidence="2">
    <location>
        <begin position="137"/>
        <end position="231"/>
    </location>
</feature>
<comment type="caution">
    <text evidence="3">The sequence shown here is derived from an EMBL/GenBank/DDBJ whole genome shotgun (WGS) entry which is preliminary data.</text>
</comment>
<sequence>MKNKNEIDIKSHQMLLAFGSELIQKAGILLQLHAVTIASGQSILHKFYAYHSLKDFNIRDTSASCCFLACKLEENHRKLEQVAKIFEFLKYYEDENKCYKYSPENENMLKKKILEIEKEILIGFAFRLDKIIVSPHRYILQYTFALFHNLEKYSSHTVDKLAQRAWGYLNDSMRTSLCCMIKPSSISVGCIYLAATSLGIPLKKETMWFKVFDTTWDEIVTVCKAMDSLYALGKPKYLNL</sequence>
<dbReference type="Gene3D" id="1.10.472.10">
    <property type="entry name" value="Cyclin-like"/>
    <property type="match status" value="2"/>
</dbReference>
<dbReference type="FunCoup" id="Q4N6F4">
    <property type="interactions" value="198"/>
</dbReference>
<dbReference type="SUPFAM" id="SSF47954">
    <property type="entry name" value="Cyclin-like"/>
    <property type="match status" value="2"/>
</dbReference>
<dbReference type="OMA" id="WEDVWSV"/>
<dbReference type="GO" id="GO:0016538">
    <property type="term" value="F:cyclin-dependent protein serine/threonine kinase regulator activity"/>
    <property type="evidence" value="ECO:0007669"/>
    <property type="project" value="InterPro"/>
</dbReference>
<evidence type="ECO:0000259" key="2">
    <source>
        <dbReference type="SMART" id="SM00385"/>
    </source>
</evidence>
<evidence type="ECO:0000313" key="3">
    <source>
        <dbReference type="EMBL" id="EAN34454.1"/>
    </source>
</evidence>
<dbReference type="KEGG" id="tpv:TP01_1216"/>
<feature type="domain" description="Cyclin-like" evidence="2">
    <location>
        <begin position="21"/>
        <end position="104"/>
    </location>
</feature>
<dbReference type="PANTHER" id="PTHR10026">
    <property type="entry name" value="CYCLIN"/>
    <property type="match status" value="1"/>
</dbReference>
<dbReference type="SMART" id="SM00385">
    <property type="entry name" value="CYCLIN"/>
    <property type="match status" value="2"/>
</dbReference>
<dbReference type="InterPro" id="IPR043198">
    <property type="entry name" value="Cyclin/Ssn8"/>
</dbReference>
<dbReference type="PIRSF" id="PIRSF036580">
    <property type="entry name" value="Cyclin_L"/>
    <property type="match status" value="1"/>
</dbReference>
<keyword evidence="1" id="KW-0195">Cyclin</keyword>